<keyword evidence="4" id="KW-0456">Lyase</keyword>
<dbReference type="GO" id="GO:0046872">
    <property type="term" value="F:metal ion binding"/>
    <property type="evidence" value="ECO:0007669"/>
    <property type="project" value="UniProtKB-KW"/>
</dbReference>
<protein>
    <submittedName>
        <fullName evidence="6">Glutathione-dependent formaldehyde-activating GFA</fullName>
    </submittedName>
</protein>
<dbReference type="GO" id="GO:0016846">
    <property type="term" value="F:carbon-sulfur lyase activity"/>
    <property type="evidence" value="ECO:0007669"/>
    <property type="project" value="InterPro"/>
</dbReference>
<dbReference type="InterPro" id="IPR006913">
    <property type="entry name" value="CENP-V/GFA"/>
</dbReference>
<gene>
    <name evidence="6" type="ORF">REIFOR_02313</name>
</gene>
<feature type="domain" description="CENP-V/GFA" evidence="5">
    <location>
        <begin position="26"/>
        <end position="137"/>
    </location>
</feature>
<dbReference type="SUPFAM" id="SSF51316">
    <property type="entry name" value="Mss4-like"/>
    <property type="match status" value="1"/>
</dbReference>
<evidence type="ECO:0000256" key="4">
    <source>
        <dbReference type="ARBA" id="ARBA00023239"/>
    </source>
</evidence>
<name>A0A2K8KWD4_9GAMM</name>
<accession>A0A2K8KWD4</accession>
<evidence type="ECO:0000256" key="1">
    <source>
        <dbReference type="ARBA" id="ARBA00005495"/>
    </source>
</evidence>
<keyword evidence="3" id="KW-0862">Zinc</keyword>
<dbReference type="KEGG" id="rfo:REIFOR_02313"/>
<evidence type="ECO:0000259" key="5">
    <source>
        <dbReference type="PROSITE" id="PS51891"/>
    </source>
</evidence>
<sequence>MRNGPLATAKAGAQSRAARATEDIIMKGSCLCGSVTYEIDPPLALFQYCHCSRCRKVSGSAHAASLFVAPSQFRWLTGEADVARFEPTGAKYYASCFCTTCGSSLPWLVQGGRNVVVPAGTLDDDPELRPRGHIYWDSKAPWYHEVDALEHWEQLPPRR</sequence>
<organism evidence="6 7">
    <name type="scientific">Reinekea forsetii</name>
    <dbReference type="NCBI Taxonomy" id="1336806"/>
    <lineage>
        <taxon>Bacteria</taxon>
        <taxon>Pseudomonadati</taxon>
        <taxon>Pseudomonadota</taxon>
        <taxon>Gammaproteobacteria</taxon>
        <taxon>Oceanospirillales</taxon>
        <taxon>Saccharospirillaceae</taxon>
        <taxon>Reinekea</taxon>
    </lineage>
</organism>
<dbReference type="PROSITE" id="PS51891">
    <property type="entry name" value="CENP_V_GFA"/>
    <property type="match status" value="1"/>
</dbReference>
<comment type="similarity">
    <text evidence="1">Belongs to the Gfa family.</text>
</comment>
<reference evidence="6 7" key="1">
    <citation type="journal article" date="2017" name="Environ. Microbiol.">
        <title>Genomic and physiological analyses of 'Reinekea forsetii' reveal a versatile opportunistic lifestyle during spring algae blooms.</title>
        <authorList>
            <person name="Avci B."/>
            <person name="Hahnke R.L."/>
            <person name="Chafee M."/>
            <person name="Fischer T."/>
            <person name="Gruber-Vodicka H."/>
            <person name="Tegetmeyer H.E."/>
            <person name="Harder J."/>
            <person name="Fuchs B.M."/>
            <person name="Amann R.I."/>
            <person name="Teeling H."/>
        </authorList>
    </citation>
    <scope>NUCLEOTIDE SEQUENCE [LARGE SCALE GENOMIC DNA]</scope>
    <source>
        <strain evidence="6 7">Hel1_31_D35</strain>
    </source>
</reference>
<dbReference type="PANTHER" id="PTHR33337">
    <property type="entry name" value="GFA DOMAIN-CONTAINING PROTEIN"/>
    <property type="match status" value="1"/>
</dbReference>
<keyword evidence="7" id="KW-1185">Reference proteome</keyword>
<dbReference type="InterPro" id="IPR011057">
    <property type="entry name" value="Mss4-like_sf"/>
</dbReference>
<evidence type="ECO:0000256" key="2">
    <source>
        <dbReference type="ARBA" id="ARBA00022723"/>
    </source>
</evidence>
<dbReference type="Proteomes" id="UP000229757">
    <property type="component" value="Chromosome"/>
</dbReference>
<evidence type="ECO:0000256" key="3">
    <source>
        <dbReference type="ARBA" id="ARBA00022833"/>
    </source>
</evidence>
<keyword evidence="2" id="KW-0479">Metal-binding</keyword>
<dbReference type="Gene3D" id="3.90.1590.10">
    <property type="entry name" value="glutathione-dependent formaldehyde- activating enzyme (gfa)"/>
    <property type="match status" value="1"/>
</dbReference>
<dbReference type="Pfam" id="PF04828">
    <property type="entry name" value="GFA"/>
    <property type="match status" value="1"/>
</dbReference>
<dbReference type="AlphaFoldDB" id="A0A2K8KWD4"/>
<evidence type="ECO:0000313" key="6">
    <source>
        <dbReference type="EMBL" id="ATX77444.1"/>
    </source>
</evidence>
<dbReference type="PANTHER" id="PTHR33337:SF40">
    <property type="entry name" value="CENP-V_GFA DOMAIN-CONTAINING PROTEIN-RELATED"/>
    <property type="match status" value="1"/>
</dbReference>
<dbReference type="EMBL" id="CP011797">
    <property type="protein sequence ID" value="ATX77444.1"/>
    <property type="molecule type" value="Genomic_DNA"/>
</dbReference>
<proteinExistence type="inferred from homology"/>
<evidence type="ECO:0000313" key="7">
    <source>
        <dbReference type="Proteomes" id="UP000229757"/>
    </source>
</evidence>